<accession>A0AA42W527</accession>
<dbReference type="Pfam" id="PF00872">
    <property type="entry name" value="Transposase_mut"/>
    <property type="match status" value="1"/>
</dbReference>
<gene>
    <name evidence="8" type="ORF">N5J23_18545</name>
</gene>
<dbReference type="AlphaFoldDB" id="A0AA42W527"/>
<organism evidence="8 9">
    <name type="scientific">Comamonas aquatica</name>
    <dbReference type="NCBI Taxonomy" id="225991"/>
    <lineage>
        <taxon>Bacteria</taxon>
        <taxon>Pseudomonadati</taxon>
        <taxon>Pseudomonadota</taxon>
        <taxon>Betaproteobacteria</taxon>
        <taxon>Burkholderiales</taxon>
        <taxon>Comamonadaceae</taxon>
        <taxon>Comamonas</taxon>
    </lineage>
</organism>
<evidence type="ECO:0000313" key="8">
    <source>
        <dbReference type="EMBL" id="MDH2007492.1"/>
    </source>
</evidence>
<dbReference type="InterPro" id="IPR001207">
    <property type="entry name" value="Transposase_mutator"/>
</dbReference>
<evidence type="ECO:0000256" key="3">
    <source>
        <dbReference type="ARBA" id="ARBA00022578"/>
    </source>
</evidence>
<feature type="non-terminal residue" evidence="8">
    <location>
        <position position="214"/>
    </location>
</feature>
<comment type="caution">
    <text evidence="8">The sequence shown here is derived from an EMBL/GenBank/DDBJ whole genome shotgun (WGS) entry which is preliminary data.</text>
</comment>
<evidence type="ECO:0000256" key="1">
    <source>
        <dbReference type="ARBA" id="ARBA00002190"/>
    </source>
</evidence>
<dbReference type="EMBL" id="JAOCJW010000110">
    <property type="protein sequence ID" value="MDH2007492.1"/>
    <property type="molecule type" value="Genomic_DNA"/>
</dbReference>
<dbReference type="GO" id="GO:0004803">
    <property type="term" value="F:transposase activity"/>
    <property type="evidence" value="ECO:0007669"/>
    <property type="project" value="UniProtKB-UniRule"/>
</dbReference>
<comment type="similarity">
    <text evidence="2 6">Belongs to the transposase mutator family.</text>
</comment>
<keyword evidence="5 6" id="KW-0233">DNA recombination</keyword>
<dbReference type="RefSeq" id="WP_279871703.1">
    <property type="nucleotide sequence ID" value="NZ_JAOCIA010000113.1"/>
</dbReference>
<evidence type="ECO:0000256" key="6">
    <source>
        <dbReference type="RuleBase" id="RU365089"/>
    </source>
</evidence>
<dbReference type="PANTHER" id="PTHR33217:SF5">
    <property type="entry name" value="MUTATOR FAMILY TRANSPOSASE"/>
    <property type="match status" value="1"/>
</dbReference>
<keyword evidence="4 6" id="KW-0238">DNA-binding</keyword>
<sequence>MNTKKHDVPEELLSGLLANYKKPEDLIGENGLLKQLTKLLVERALDAELTEHLGHERNEAVANPAGNTRNGKSKKTLKGEFGELPIEVPRDRHGSFEPQLIPKHQTRWAGFDDKIISLYARGMTVREIQAHLEEMYGTEVSPSLISSVTDAVADEVKAWQARPLEPIYPIVYLDCIHVKVREGAVRVKAVYLAIGITMTGEKEVLGLWLAQTEG</sequence>
<dbReference type="GO" id="GO:0006313">
    <property type="term" value="P:DNA transposition"/>
    <property type="evidence" value="ECO:0007669"/>
    <property type="project" value="UniProtKB-UniRule"/>
</dbReference>
<keyword evidence="3 6" id="KW-0815">Transposition</keyword>
<name>A0AA42W527_9BURK</name>
<evidence type="ECO:0000256" key="7">
    <source>
        <dbReference type="SAM" id="MobiDB-lite"/>
    </source>
</evidence>
<dbReference type="Proteomes" id="UP001161294">
    <property type="component" value="Unassembled WGS sequence"/>
</dbReference>
<dbReference type="NCBIfam" id="NF033543">
    <property type="entry name" value="transpos_IS256"/>
    <property type="match status" value="1"/>
</dbReference>
<evidence type="ECO:0000256" key="4">
    <source>
        <dbReference type="ARBA" id="ARBA00023125"/>
    </source>
</evidence>
<evidence type="ECO:0000256" key="2">
    <source>
        <dbReference type="ARBA" id="ARBA00010961"/>
    </source>
</evidence>
<comment type="function">
    <text evidence="1 6">Required for the transposition of the insertion element.</text>
</comment>
<feature type="region of interest" description="Disordered" evidence="7">
    <location>
        <begin position="55"/>
        <end position="76"/>
    </location>
</feature>
<evidence type="ECO:0000313" key="9">
    <source>
        <dbReference type="Proteomes" id="UP001161294"/>
    </source>
</evidence>
<protein>
    <recommendedName>
        <fullName evidence="6">Mutator family transposase</fullName>
    </recommendedName>
</protein>
<proteinExistence type="inferred from homology"/>
<dbReference type="PANTHER" id="PTHR33217">
    <property type="entry name" value="TRANSPOSASE FOR INSERTION SEQUENCE ELEMENT IS1081"/>
    <property type="match status" value="1"/>
</dbReference>
<dbReference type="GO" id="GO:0003677">
    <property type="term" value="F:DNA binding"/>
    <property type="evidence" value="ECO:0007669"/>
    <property type="project" value="UniProtKB-UniRule"/>
</dbReference>
<keyword evidence="6" id="KW-0814">Transposable element</keyword>
<reference evidence="8" key="1">
    <citation type="submission" date="2022-09" db="EMBL/GenBank/DDBJ databases">
        <title>Intensive care unit water sources are persistently colonized with multi-drug resistant bacteria and are the site of extensive horizontal gene transfer of antibiotic resistance genes.</title>
        <authorList>
            <person name="Diorio-Toth L."/>
        </authorList>
    </citation>
    <scope>NUCLEOTIDE SEQUENCE</scope>
    <source>
        <strain evidence="8">GD03686</strain>
    </source>
</reference>
<evidence type="ECO:0000256" key="5">
    <source>
        <dbReference type="ARBA" id="ARBA00023172"/>
    </source>
</evidence>